<dbReference type="RefSeq" id="XP_046069842.1">
    <property type="nucleotide sequence ID" value="XM_046216795.1"/>
</dbReference>
<dbReference type="EMBL" id="JAJTJA010000009">
    <property type="protein sequence ID" value="KAH8694172.1"/>
    <property type="molecule type" value="Genomic_DNA"/>
</dbReference>
<evidence type="ECO:0000256" key="1">
    <source>
        <dbReference type="SAM" id="SignalP"/>
    </source>
</evidence>
<proteinExistence type="predicted"/>
<name>A0AAD4KRV5_9EURO</name>
<feature type="chain" id="PRO_5041993948" evidence="1">
    <location>
        <begin position="21"/>
        <end position="129"/>
    </location>
</feature>
<comment type="caution">
    <text evidence="2">The sequence shown here is derived from an EMBL/GenBank/DDBJ whole genome shotgun (WGS) entry which is preliminary data.</text>
</comment>
<evidence type="ECO:0000313" key="2">
    <source>
        <dbReference type="EMBL" id="KAH8694172.1"/>
    </source>
</evidence>
<reference evidence="2" key="1">
    <citation type="submission" date="2021-12" db="EMBL/GenBank/DDBJ databases">
        <title>Convergent genome expansion in fungi linked to evolution of root-endophyte symbiosis.</title>
        <authorList>
            <consortium name="DOE Joint Genome Institute"/>
            <person name="Ke Y.-H."/>
            <person name="Bonito G."/>
            <person name="Liao H.-L."/>
            <person name="Looney B."/>
            <person name="Rojas-Flechas A."/>
            <person name="Nash J."/>
            <person name="Hameed K."/>
            <person name="Schadt C."/>
            <person name="Martin F."/>
            <person name="Crous P.W."/>
            <person name="Miettinen O."/>
            <person name="Magnuson J.K."/>
            <person name="Labbe J."/>
            <person name="Jacobson D."/>
            <person name="Doktycz M.J."/>
            <person name="Veneault-Fourrey C."/>
            <person name="Kuo A."/>
            <person name="Mondo S."/>
            <person name="Calhoun S."/>
            <person name="Riley R."/>
            <person name="Ohm R."/>
            <person name="LaButti K."/>
            <person name="Andreopoulos B."/>
            <person name="Pangilinan J."/>
            <person name="Nolan M."/>
            <person name="Tritt A."/>
            <person name="Clum A."/>
            <person name="Lipzen A."/>
            <person name="Daum C."/>
            <person name="Barry K."/>
            <person name="Grigoriev I.V."/>
            <person name="Vilgalys R."/>
        </authorList>
    </citation>
    <scope>NUCLEOTIDE SEQUENCE</scope>
    <source>
        <strain evidence="2">PMI_201</strain>
    </source>
</reference>
<protein>
    <submittedName>
        <fullName evidence="2">Uncharacterized protein</fullName>
    </submittedName>
</protein>
<feature type="signal peptide" evidence="1">
    <location>
        <begin position="1"/>
        <end position="20"/>
    </location>
</feature>
<keyword evidence="3" id="KW-1185">Reference proteome</keyword>
<dbReference type="AlphaFoldDB" id="A0AAD4KRV5"/>
<gene>
    <name evidence="2" type="ORF">BGW36DRAFT_384497</name>
</gene>
<evidence type="ECO:0000313" key="3">
    <source>
        <dbReference type="Proteomes" id="UP001201262"/>
    </source>
</evidence>
<dbReference type="Proteomes" id="UP001201262">
    <property type="component" value="Unassembled WGS sequence"/>
</dbReference>
<accession>A0AAD4KRV5</accession>
<organism evidence="2 3">
    <name type="scientific">Talaromyces proteolyticus</name>
    <dbReference type="NCBI Taxonomy" id="1131652"/>
    <lineage>
        <taxon>Eukaryota</taxon>
        <taxon>Fungi</taxon>
        <taxon>Dikarya</taxon>
        <taxon>Ascomycota</taxon>
        <taxon>Pezizomycotina</taxon>
        <taxon>Eurotiomycetes</taxon>
        <taxon>Eurotiomycetidae</taxon>
        <taxon>Eurotiales</taxon>
        <taxon>Trichocomaceae</taxon>
        <taxon>Talaromyces</taxon>
        <taxon>Talaromyces sect. Bacilispori</taxon>
    </lineage>
</organism>
<dbReference type="GeneID" id="70247082"/>
<keyword evidence="1" id="KW-0732">Signal</keyword>
<sequence length="129" mass="13896">MNTVASYGLFLLVIINATTSTKLKPFITPNFKPTTNSSVSPASSPNLLARYSGYYGECYPGEYLCDDNCKCPQLLIDMKFSSGHSEQSPAAKHVAKIVTVAALLSFATTTRRAPVGRAFVVKCTLKPIA</sequence>